<dbReference type="Pfam" id="PF04909">
    <property type="entry name" value="Amidohydro_2"/>
    <property type="match status" value="1"/>
</dbReference>
<name>A0ABS3K7Q2_9PROT</name>
<dbReference type="InterPro" id="IPR032466">
    <property type="entry name" value="Metal_Hydrolase"/>
</dbReference>
<sequence length="321" mass="35555">MEAESTAGWRGPILDAHQHFWDPFANPHPWLAPGAAIPFRYGDYAALKRRYLPEDYRRDTAGHDVRESVYIEAEWSPEDPLGETRYVAGLAARHGLPNAIVAQAWLDHPDVAEVLAHQAAFPLVRAVRHKPGGPASPAELGTGRTLMSSGNWRRGYELLARHGLHFELQTPWWNLPEAVDLARTFPTIPLVLNHAGLPADRSEAGLRGWRAAMVAFAECPNARVKISGLGRPGRPWTVEDNRWIVREIIAIFGPGRAMFASNFPVDGLCASFDTIYSGFKAMVADLPEPAQAMLFHDTARQIYRPQRLAPGPMVEEGDLAP</sequence>
<dbReference type="Gene3D" id="3.20.20.140">
    <property type="entry name" value="Metal-dependent hydrolases"/>
    <property type="match status" value="1"/>
</dbReference>
<comment type="caution">
    <text evidence="3">The sequence shown here is derived from an EMBL/GenBank/DDBJ whole genome shotgun (WGS) entry which is preliminary data.</text>
</comment>
<evidence type="ECO:0000256" key="1">
    <source>
        <dbReference type="ARBA" id="ARBA00038310"/>
    </source>
</evidence>
<evidence type="ECO:0000313" key="3">
    <source>
        <dbReference type="EMBL" id="MBO1073489.1"/>
    </source>
</evidence>
<evidence type="ECO:0000313" key="4">
    <source>
        <dbReference type="Proteomes" id="UP001518990"/>
    </source>
</evidence>
<dbReference type="EMBL" id="JACTNF010000002">
    <property type="protein sequence ID" value="MBO1073489.1"/>
    <property type="molecule type" value="Genomic_DNA"/>
</dbReference>
<dbReference type="PANTHER" id="PTHR43569">
    <property type="entry name" value="AMIDOHYDROLASE"/>
    <property type="match status" value="1"/>
</dbReference>
<dbReference type="PANTHER" id="PTHR43569:SF1">
    <property type="entry name" value="BLL3371 PROTEIN"/>
    <property type="match status" value="1"/>
</dbReference>
<feature type="domain" description="Amidohydrolase-related" evidence="2">
    <location>
        <begin position="15"/>
        <end position="304"/>
    </location>
</feature>
<protein>
    <submittedName>
        <fullName evidence="3">Amidohydrolase family protein</fullName>
    </submittedName>
</protein>
<accession>A0ABS3K7Q2</accession>
<comment type="similarity">
    <text evidence="1">Belongs to the metallo-dependent hydrolases superfamily.</text>
</comment>
<reference evidence="3 4" key="1">
    <citation type="submission" date="2020-09" db="EMBL/GenBank/DDBJ databases">
        <title>Roseomonas.</title>
        <authorList>
            <person name="Zhu W."/>
        </authorList>
    </citation>
    <scope>NUCLEOTIDE SEQUENCE [LARGE SCALE GENOMIC DNA]</scope>
    <source>
        <strain evidence="3 4">1311</strain>
    </source>
</reference>
<dbReference type="InterPro" id="IPR006680">
    <property type="entry name" value="Amidohydro-rel"/>
</dbReference>
<evidence type="ECO:0000259" key="2">
    <source>
        <dbReference type="Pfam" id="PF04909"/>
    </source>
</evidence>
<proteinExistence type="inferred from homology"/>
<dbReference type="SUPFAM" id="SSF51556">
    <property type="entry name" value="Metallo-dependent hydrolases"/>
    <property type="match status" value="1"/>
</dbReference>
<dbReference type="InterPro" id="IPR052350">
    <property type="entry name" value="Metallo-dep_Lactonases"/>
</dbReference>
<organism evidence="3 4">
    <name type="scientific">Roseomonas marmotae</name>
    <dbReference type="NCBI Taxonomy" id="2768161"/>
    <lineage>
        <taxon>Bacteria</taxon>
        <taxon>Pseudomonadati</taxon>
        <taxon>Pseudomonadota</taxon>
        <taxon>Alphaproteobacteria</taxon>
        <taxon>Acetobacterales</taxon>
        <taxon>Roseomonadaceae</taxon>
        <taxon>Roseomonas</taxon>
    </lineage>
</organism>
<dbReference type="Proteomes" id="UP001518990">
    <property type="component" value="Unassembled WGS sequence"/>
</dbReference>
<gene>
    <name evidence="3" type="ORF">IAI60_02565</name>
</gene>
<keyword evidence="4" id="KW-1185">Reference proteome</keyword>
<dbReference type="RefSeq" id="WP_207445108.1">
    <property type="nucleotide sequence ID" value="NZ_CP061091.1"/>
</dbReference>